<organism evidence="1 2">
    <name type="scientific">Romanomermis culicivorax</name>
    <name type="common">Nematode worm</name>
    <dbReference type="NCBI Taxonomy" id="13658"/>
    <lineage>
        <taxon>Eukaryota</taxon>
        <taxon>Metazoa</taxon>
        <taxon>Ecdysozoa</taxon>
        <taxon>Nematoda</taxon>
        <taxon>Enoplea</taxon>
        <taxon>Dorylaimia</taxon>
        <taxon>Mermithida</taxon>
        <taxon>Mermithoidea</taxon>
        <taxon>Mermithidae</taxon>
        <taxon>Romanomermis</taxon>
    </lineage>
</organism>
<name>A0A915IRP9_ROMCU</name>
<evidence type="ECO:0000313" key="2">
    <source>
        <dbReference type="WBParaSite" id="nRc.2.0.1.t16878-RA"/>
    </source>
</evidence>
<proteinExistence type="predicted"/>
<reference evidence="2" key="1">
    <citation type="submission" date="2022-11" db="UniProtKB">
        <authorList>
            <consortium name="WormBaseParasite"/>
        </authorList>
    </citation>
    <scope>IDENTIFICATION</scope>
</reference>
<evidence type="ECO:0000313" key="1">
    <source>
        <dbReference type="Proteomes" id="UP000887565"/>
    </source>
</evidence>
<dbReference type="WBParaSite" id="nRc.2.0.1.t16878-RA">
    <property type="protein sequence ID" value="nRc.2.0.1.t16878-RA"/>
    <property type="gene ID" value="nRc.2.0.1.g16878"/>
</dbReference>
<protein>
    <submittedName>
        <fullName evidence="2">Uncharacterized protein</fullName>
    </submittedName>
</protein>
<sequence length="168" mass="19223">MPRNRTDWSVNSISWRVNNISINRRTSREITGGKQCKLDFNDEINFCDNLNNLFTTILRRKQSNTLPSSPNLSNFSCAEKRSIILFGSMSKKASSMLRTSIIGSCKAQVKKTLAANIFSLNNLYKRLNEQLPRRSKRRGSWLVTNCKRIKFSKVSATNFSSDPKIQQP</sequence>
<keyword evidence="1" id="KW-1185">Reference proteome</keyword>
<dbReference type="Proteomes" id="UP000887565">
    <property type="component" value="Unplaced"/>
</dbReference>
<dbReference type="AlphaFoldDB" id="A0A915IRP9"/>
<accession>A0A915IRP9</accession>